<organism evidence="1 2">
    <name type="scientific">Crucibulum laeve</name>
    <dbReference type="NCBI Taxonomy" id="68775"/>
    <lineage>
        <taxon>Eukaryota</taxon>
        <taxon>Fungi</taxon>
        <taxon>Dikarya</taxon>
        <taxon>Basidiomycota</taxon>
        <taxon>Agaricomycotina</taxon>
        <taxon>Agaricomycetes</taxon>
        <taxon>Agaricomycetidae</taxon>
        <taxon>Agaricales</taxon>
        <taxon>Agaricineae</taxon>
        <taxon>Nidulariaceae</taxon>
        <taxon>Crucibulum</taxon>
    </lineage>
</organism>
<dbReference type="Proteomes" id="UP000308652">
    <property type="component" value="Unassembled WGS sequence"/>
</dbReference>
<reference evidence="1 2" key="1">
    <citation type="journal article" date="2019" name="Nat. Ecol. Evol.">
        <title>Megaphylogeny resolves global patterns of mushroom evolution.</title>
        <authorList>
            <person name="Varga T."/>
            <person name="Krizsan K."/>
            <person name="Foldi C."/>
            <person name="Dima B."/>
            <person name="Sanchez-Garcia M."/>
            <person name="Sanchez-Ramirez S."/>
            <person name="Szollosi G.J."/>
            <person name="Szarkandi J.G."/>
            <person name="Papp V."/>
            <person name="Albert L."/>
            <person name="Andreopoulos W."/>
            <person name="Angelini C."/>
            <person name="Antonin V."/>
            <person name="Barry K.W."/>
            <person name="Bougher N.L."/>
            <person name="Buchanan P."/>
            <person name="Buyck B."/>
            <person name="Bense V."/>
            <person name="Catcheside P."/>
            <person name="Chovatia M."/>
            <person name="Cooper J."/>
            <person name="Damon W."/>
            <person name="Desjardin D."/>
            <person name="Finy P."/>
            <person name="Geml J."/>
            <person name="Haridas S."/>
            <person name="Hughes K."/>
            <person name="Justo A."/>
            <person name="Karasinski D."/>
            <person name="Kautmanova I."/>
            <person name="Kiss B."/>
            <person name="Kocsube S."/>
            <person name="Kotiranta H."/>
            <person name="LaButti K.M."/>
            <person name="Lechner B.E."/>
            <person name="Liimatainen K."/>
            <person name="Lipzen A."/>
            <person name="Lukacs Z."/>
            <person name="Mihaltcheva S."/>
            <person name="Morgado L.N."/>
            <person name="Niskanen T."/>
            <person name="Noordeloos M.E."/>
            <person name="Ohm R.A."/>
            <person name="Ortiz-Santana B."/>
            <person name="Ovrebo C."/>
            <person name="Racz N."/>
            <person name="Riley R."/>
            <person name="Savchenko A."/>
            <person name="Shiryaev A."/>
            <person name="Soop K."/>
            <person name="Spirin V."/>
            <person name="Szebenyi C."/>
            <person name="Tomsovsky M."/>
            <person name="Tulloss R.E."/>
            <person name="Uehling J."/>
            <person name="Grigoriev I.V."/>
            <person name="Vagvolgyi C."/>
            <person name="Papp T."/>
            <person name="Martin F.M."/>
            <person name="Miettinen O."/>
            <person name="Hibbett D.S."/>
            <person name="Nagy L.G."/>
        </authorList>
    </citation>
    <scope>NUCLEOTIDE SEQUENCE [LARGE SCALE GENOMIC DNA]</scope>
    <source>
        <strain evidence="1 2">CBS 166.37</strain>
    </source>
</reference>
<evidence type="ECO:0000313" key="1">
    <source>
        <dbReference type="EMBL" id="TFK32962.1"/>
    </source>
</evidence>
<keyword evidence="2" id="KW-1185">Reference proteome</keyword>
<accession>A0A5C3LK20</accession>
<protein>
    <submittedName>
        <fullName evidence="1">Uncharacterized protein</fullName>
    </submittedName>
</protein>
<dbReference type="AlphaFoldDB" id="A0A5C3LK20"/>
<evidence type="ECO:0000313" key="2">
    <source>
        <dbReference type="Proteomes" id="UP000308652"/>
    </source>
</evidence>
<proteinExistence type="predicted"/>
<sequence length="61" mass="7118">MWRDSTECKGLVSLFINTLKHNRKRTRQATVSILTQINNWFNEIDICALSYQLKAAMASRM</sequence>
<name>A0A5C3LK20_9AGAR</name>
<gene>
    <name evidence="1" type="ORF">BDQ12DRAFT_691761</name>
</gene>
<dbReference type="EMBL" id="ML213658">
    <property type="protein sequence ID" value="TFK32962.1"/>
    <property type="molecule type" value="Genomic_DNA"/>
</dbReference>